<keyword evidence="2 3" id="KW-0732">Signal</keyword>
<sequence length="103" mass="11791">MKARLNLKVTIFLFLLFTMTIIPTNGNNSIAEKDGGLDWNRPYYICGEKLIRAVSIICHFVMLNGISKDFHSLIEQSNNTCCSHLCTLNSLKMFCDYPDHEED</sequence>
<dbReference type="Gene3D" id="1.10.100.10">
    <property type="entry name" value="Insulin-like"/>
    <property type="match status" value="1"/>
</dbReference>
<keyword evidence="4" id="KW-1185">Reference proteome</keyword>
<dbReference type="CDD" id="cd00101">
    <property type="entry name" value="IlGF_like"/>
    <property type="match status" value="1"/>
</dbReference>
<evidence type="ECO:0000256" key="2">
    <source>
        <dbReference type="ARBA" id="ARBA00022729"/>
    </source>
</evidence>
<proteinExistence type="predicted"/>
<evidence type="ECO:0000313" key="4">
    <source>
        <dbReference type="Proteomes" id="UP000694846"/>
    </source>
</evidence>
<dbReference type="GO" id="GO:0005576">
    <property type="term" value="C:extracellular region"/>
    <property type="evidence" value="ECO:0007669"/>
    <property type="project" value="UniProtKB-ARBA"/>
</dbReference>
<dbReference type="AlphaFoldDB" id="A0A8B8FA49"/>
<dbReference type="SUPFAM" id="SSF56994">
    <property type="entry name" value="Insulin-like"/>
    <property type="match status" value="1"/>
</dbReference>
<reference evidence="5" key="1">
    <citation type="submission" date="2025-08" db="UniProtKB">
        <authorList>
            <consortium name="RefSeq"/>
        </authorList>
    </citation>
    <scope>IDENTIFICATION</scope>
    <source>
        <tissue evidence="5">Whole body</tissue>
    </source>
</reference>
<evidence type="ECO:0000256" key="3">
    <source>
        <dbReference type="SAM" id="SignalP"/>
    </source>
</evidence>
<name>A0A8B8FA49_9HEMI</name>
<accession>A0A8B8FA49</accession>
<dbReference type="GeneID" id="112681193"/>
<keyword evidence="1" id="KW-0165">Cleavage on pair of basic residues</keyword>
<dbReference type="RefSeq" id="XP_025407240.1">
    <property type="nucleotide sequence ID" value="XM_025551455.1"/>
</dbReference>
<gene>
    <name evidence="5" type="primary">LOC112681193</name>
</gene>
<protein>
    <submittedName>
        <fullName evidence="5">Uncharacterized protein LOC112681193</fullName>
    </submittedName>
</protein>
<evidence type="ECO:0000313" key="5">
    <source>
        <dbReference type="RefSeq" id="XP_025407240.1"/>
    </source>
</evidence>
<evidence type="ECO:0000256" key="1">
    <source>
        <dbReference type="ARBA" id="ARBA00022685"/>
    </source>
</evidence>
<feature type="signal peptide" evidence="3">
    <location>
        <begin position="1"/>
        <end position="26"/>
    </location>
</feature>
<dbReference type="InterPro" id="IPR036438">
    <property type="entry name" value="Insulin-like_sf"/>
</dbReference>
<feature type="chain" id="PRO_5034629263" evidence="3">
    <location>
        <begin position="27"/>
        <end position="103"/>
    </location>
</feature>
<organism evidence="4 5">
    <name type="scientific">Sipha flava</name>
    <name type="common">yellow sugarcane aphid</name>
    <dbReference type="NCBI Taxonomy" id="143950"/>
    <lineage>
        <taxon>Eukaryota</taxon>
        <taxon>Metazoa</taxon>
        <taxon>Ecdysozoa</taxon>
        <taxon>Arthropoda</taxon>
        <taxon>Hexapoda</taxon>
        <taxon>Insecta</taxon>
        <taxon>Pterygota</taxon>
        <taxon>Neoptera</taxon>
        <taxon>Paraneoptera</taxon>
        <taxon>Hemiptera</taxon>
        <taxon>Sternorrhyncha</taxon>
        <taxon>Aphidomorpha</taxon>
        <taxon>Aphidoidea</taxon>
        <taxon>Aphididae</taxon>
        <taxon>Sipha</taxon>
    </lineage>
</organism>
<dbReference type="Proteomes" id="UP000694846">
    <property type="component" value="Unplaced"/>
</dbReference>